<protein>
    <submittedName>
        <fullName evidence="2">Uncharacterized protein</fullName>
    </submittedName>
</protein>
<feature type="compositionally biased region" description="Basic and acidic residues" evidence="1">
    <location>
        <begin position="191"/>
        <end position="200"/>
    </location>
</feature>
<accession>X6P700</accession>
<feature type="compositionally biased region" description="Low complexity" evidence="1">
    <location>
        <begin position="220"/>
        <end position="234"/>
    </location>
</feature>
<feature type="compositionally biased region" description="Acidic residues" evidence="1">
    <location>
        <begin position="87"/>
        <end position="101"/>
    </location>
</feature>
<sequence>MQSKWTFNLPKLRADVEFLLPKHCMHYFEDKDSLFFVMGRKLFGKRMSKQRRQEMLRRRSEREAARVRANKSFPPSEYCHQHNHDRDDDDDDDNDHDEDEKENGIIDPDFRVSQTQRRRRRQKEEENEEEEEIGSWTLTLHIVNDTPPFVNITSPKDTHLQTPNQHLSFSTTDNVDAKVDYKSDNDDDDNNNEKKEDKRQSPSPRSRNKGNKNENSTQLKSPNNKQPPNKQPSNTNRAQANSSCQVDQHSVRVILFFKKINNNKKGGFQKIIEPPRFVHTLEIPEQIKELFEHCRCHYVFHHRLSNSLVLLLRKTEQSVMKMEGLADFRSHLKGIYAKMEQPKRTYGRIAVKIDLNMDNPYHVTIQAVSIGAVKIPEERCKILFYDPNKAALILDTLTVEEKENTIVNFHLWWQEIVVLSKEYHHSIRIIRLNDFVYQWKHSFYPLLAFKNFIQVSERTSFFANQRLIKMILCTLVFVIRQA</sequence>
<feature type="compositionally biased region" description="Basic and acidic residues" evidence="1">
    <location>
        <begin position="51"/>
        <end position="66"/>
    </location>
</feature>
<feature type="compositionally biased region" description="Basic and acidic residues" evidence="1">
    <location>
        <begin position="175"/>
        <end position="184"/>
    </location>
</feature>
<feature type="compositionally biased region" description="Polar residues" evidence="1">
    <location>
        <begin position="235"/>
        <end position="244"/>
    </location>
</feature>
<evidence type="ECO:0000313" key="3">
    <source>
        <dbReference type="Proteomes" id="UP000023152"/>
    </source>
</evidence>
<dbReference type="AlphaFoldDB" id="X6P700"/>
<feature type="region of interest" description="Disordered" evidence="1">
    <location>
        <begin position="149"/>
        <end position="244"/>
    </location>
</feature>
<proteinExistence type="predicted"/>
<feature type="compositionally biased region" description="Polar residues" evidence="1">
    <location>
        <begin position="151"/>
        <end position="174"/>
    </location>
</feature>
<comment type="caution">
    <text evidence="2">The sequence shown here is derived from an EMBL/GenBank/DDBJ whole genome shotgun (WGS) entry which is preliminary data.</text>
</comment>
<organism evidence="2 3">
    <name type="scientific">Reticulomyxa filosa</name>
    <dbReference type="NCBI Taxonomy" id="46433"/>
    <lineage>
        <taxon>Eukaryota</taxon>
        <taxon>Sar</taxon>
        <taxon>Rhizaria</taxon>
        <taxon>Retaria</taxon>
        <taxon>Foraminifera</taxon>
        <taxon>Monothalamids</taxon>
        <taxon>Reticulomyxidae</taxon>
        <taxon>Reticulomyxa</taxon>
    </lineage>
</organism>
<evidence type="ECO:0000313" key="2">
    <source>
        <dbReference type="EMBL" id="ETO33397.1"/>
    </source>
</evidence>
<dbReference type="Proteomes" id="UP000023152">
    <property type="component" value="Unassembled WGS sequence"/>
</dbReference>
<gene>
    <name evidence="2" type="ORF">RFI_03709</name>
</gene>
<keyword evidence="3" id="KW-1185">Reference proteome</keyword>
<name>X6P700_RETFI</name>
<evidence type="ECO:0000256" key="1">
    <source>
        <dbReference type="SAM" id="MobiDB-lite"/>
    </source>
</evidence>
<reference evidence="2 3" key="1">
    <citation type="journal article" date="2013" name="Curr. Biol.">
        <title>The Genome of the Foraminiferan Reticulomyxa filosa.</title>
        <authorList>
            <person name="Glockner G."/>
            <person name="Hulsmann N."/>
            <person name="Schleicher M."/>
            <person name="Noegel A.A."/>
            <person name="Eichinger L."/>
            <person name="Gallinger C."/>
            <person name="Pawlowski J."/>
            <person name="Sierra R."/>
            <person name="Euteneuer U."/>
            <person name="Pillet L."/>
            <person name="Moustafa A."/>
            <person name="Platzer M."/>
            <person name="Groth M."/>
            <person name="Szafranski K."/>
            <person name="Schliwa M."/>
        </authorList>
    </citation>
    <scope>NUCLEOTIDE SEQUENCE [LARGE SCALE GENOMIC DNA]</scope>
</reference>
<dbReference type="EMBL" id="ASPP01003422">
    <property type="protein sequence ID" value="ETO33397.1"/>
    <property type="molecule type" value="Genomic_DNA"/>
</dbReference>
<feature type="region of interest" description="Disordered" evidence="1">
    <location>
        <begin position="47"/>
        <end position="133"/>
    </location>
</feature>